<proteinExistence type="predicted"/>
<dbReference type="RefSeq" id="WP_309954269.1">
    <property type="nucleotide sequence ID" value="NZ_JAVDSW010000001.1"/>
</dbReference>
<reference evidence="1" key="1">
    <citation type="submission" date="2023-07" db="EMBL/GenBank/DDBJ databases">
        <title>Sorghum-associated microbial communities from plants grown in Nebraska, USA.</title>
        <authorList>
            <person name="Schachtman D."/>
        </authorList>
    </citation>
    <scope>NUCLEOTIDE SEQUENCE</scope>
    <source>
        <strain evidence="1">1457</strain>
    </source>
</reference>
<dbReference type="AlphaFoldDB" id="A0AAW8LPL9"/>
<name>A0AAW8LPL9_AGRTU</name>
<dbReference type="EMBL" id="JAVDSW010000001">
    <property type="protein sequence ID" value="MDR6701500.1"/>
    <property type="molecule type" value="Genomic_DNA"/>
</dbReference>
<protein>
    <submittedName>
        <fullName evidence="1">Uncharacterized protein</fullName>
    </submittedName>
</protein>
<organism evidence="1 2">
    <name type="scientific">Agrobacterium tumefaciens</name>
    <dbReference type="NCBI Taxonomy" id="358"/>
    <lineage>
        <taxon>Bacteria</taxon>
        <taxon>Pseudomonadati</taxon>
        <taxon>Pseudomonadota</taxon>
        <taxon>Alphaproteobacteria</taxon>
        <taxon>Hyphomicrobiales</taxon>
        <taxon>Rhizobiaceae</taxon>
        <taxon>Rhizobium/Agrobacterium group</taxon>
        <taxon>Agrobacterium</taxon>
        <taxon>Agrobacterium tumefaciens complex</taxon>
    </lineage>
</organism>
<dbReference type="Proteomes" id="UP001265315">
    <property type="component" value="Unassembled WGS sequence"/>
</dbReference>
<sequence>MSNEFPNQFWDVYAPTADCDDVYKDKKLFADPGRAIPDEVLRNFSLEEKDKEIVMTAATFSTCERVALDGYAIVATGTKNLA</sequence>
<comment type="caution">
    <text evidence="1">The sequence shown here is derived from an EMBL/GenBank/DDBJ whole genome shotgun (WGS) entry which is preliminary data.</text>
</comment>
<evidence type="ECO:0000313" key="1">
    <source>
        <dbReference type="EMBL" id="MDR6701500.1"/>
    </source>
</evidence>
<accession>A0AAW8LPL9</accession>
<evidence type="ECO:0000313" key="2">
    <source>
        <dbReference type="Proteomes" id="UP001265315"/>
    </source>
</evidence>
<gene>
    <name evidence="1" type="ORF">J2W61_001328</name>
</gene>